<name>A0AB35BYH7_9GAMM</name>
<dbReference type="Gene3D" id="3.40.50.11690">
    <property type="entry name" value="Cell division protein FtsQ/DivIB"/>
    <property type="match status" value="1"/>
</dbReference>
<dbReference type="RefSeq" id="WP_008316755.1">
    <property type="nucleotide sequence ID" value="NZ_JAGIBR010000011.1"/>
</dbReference>
<dbReference type="PROSITE" id="PS51779">
    <property type="entry name" value="POTRA"/>
    <property type="match status" value="1"/>
</dbReference>
<dbReference type="InterPro" id="IPR005548">
    <property type="entry name" value="Cell_div_FtsQ/DivIB_C"/>
</dbReference>
<accession>A0AB35BYH7</accession>
<dbReference type="EMBL" id="JAGIBU010000011">
    <property type="protein sequence ID" value="MBS7825355.1"/>
    <property type="molecule type" value="Genomic_DNA"/>
</dbReference>
<feature type="domain" description="POTRA" evidence="10">
    <location>
        <begin position="76"/>
        <end position="148"/>
    </location>
</feature>
<dbReference type="Gene3D" id="3.10.20.310">
    <property type="entry name" value="membrane protein fhac"/>
    <property type="match status" value="1"/>
</dbReference>
<keyword evidence="8" id="KW-0131">Cell cycle</keyword>
<proteinExistence type="predicted"/>
<evidence type="ECO:0000256" key="2">
    <source>
        <dbReference type="ARBA" id="ARBA00022475"/>
    </source>
</evidence>
<evidence type="ECO:0000313" key="12">
    <source>
        <dbReference type="Proteomes" id="UP000680020"/>
    </source>
</evidence>
<reference evidence="11" key="1">
    <citation type="submission" date="2021-03" db="EMBL/GenBank/DDBJ databases">
        <title>Identification and antibiotic profiling of Wohlfahrtiimonas chitiniclastica, an underestimated human pathogen.</title>
        <authorList>
            <person name="Kopf A."/>
            <person name="Bunk B."/>
            <person name="Coldewey S."/>
            <person name="Gunzer F."/>
            <person name="Riedel T."/>
            <person name="Schroettner P."/>
        </authorList>
    </citation>
    <scope>NUCLEOTIDE SEQUENCE</scope>
    <source>
        <strain evidence="11">DSM 100917</strain>
    </source>
</reference>
<evidence type="ECO:0000256" key="3">
    <source>
        <dbReference type="ARBA" id="ARBA00022519"/>
    </source>
</evidence>
<gene>
    <name evidence="11" type="ORF">J7561_09090</name>
</gene>
<keyword evidence="7 9" id="KW-0472">Membrane</keyword>
<evidence type="ECO:0000256" key="9">
    <source>
        <dbReference type="SAM" id="Phobius"/>
    </source>
</evidence>
<dbReference type="PANTHER" id="PTHR35851">
    <property type="entry name" value="CELL DIVISION PROTEIN FTSQ"/>
    <property type="match status" value="1"/>
</dbReference>
<sequence length="275" mass="32346">MKHAKPVGAQRIHQPNDTWTWARKKRGAHYKKPFQWGEMFKALGRHLRFAIVVLTVIVVCTSPIWGWMYLSVNNLFPVKNVMFHTINGTEHYVSGDHKQRIINELMGQNLVSYDLTQQRDQLNAHPWIKSAHVVRHWPESIELLIEERRPVAMWNDLYLIEADGEIFEPDLMPNVNWINLVGPEAHRMKMLDGMQKITQAMRTIGVKVDKIILDYRGAWTIILENNVELYLGSSLFEERLRKFILHYPSSIRAKMDSIMAIDFRYDHGYALKWKQ</sequence>
<evidence type="ECO:0000256" key="4">
    <source>
        <dbReference type="ARBA" id="ARBA00022618"/>
    </source>
</evidence>
<dbReference type="AlphaFoldDB" id="A0AB35BYH7"/>
<keyword evidence="3" id="KW-0997">Cell inner membrane</keyword>
<dbReference type="Pfam" id="PF08478">
    <property type="entry name" value="POTRA_1"/>
    <property type="match status" value="1"/>
</dbReference>
<comment type="caution">
    <text evidence="11">The sequence shown here is derived from an EMBL/GenBank/DDBJ whole genome shotgun (WGS) entry which is preliminary data.</text>
</comment>
<feature type="transmembrane region" description="Helical" evidence="9">
    <location>
        <begin position="49"/>
        <end position="70"/>
    </location>
</feature>
<evidence type="ECO:0000256" key="8">
    <source>
        <dbReference type="ARBA" id="ARBA00023306"/>
    </source>
</evidence>
<evidence type="ECO:0000259" key="10">
    <source>
        <dbReference type="PROSITE" id="PS51779"/>
    </source>
</evidence>
<comment type="subcellular location">
    <subcellularLocation>
        <location evidence="1">Membrane</location>
    </subcellularLocation>
</comment>
<keyword evidence="2" id="KW-1003">Cell membrane</keyword>
<keyword evidence="4 11" id="KW-0132">Cell division</keyword>
<evidence type="ECO:0000256" key="1">
    <source>
        <dbReference type="ARBA" id="ARBA00004370"/>
    </source>
</evidence>
<dbReference type="Pfam" id="PF03799">
    <property type="entry name" value="FtsQ_DivIB_C"/>
    <property type="match status" value="1"/>
</dbReference>
<evidence type="ECO:0000313" key="11">
    <source>
        <dbReference type="EMBL" id="MBS7825355.1"/>
    </source>
</evidence>
<evidence type="ECO:0000256" key="5">
    <source>
        <dbReference type="ARBA" id="ARBA00022692"/>
    </source>
</evidence>
<protein>
    <submittedName>
        <fullName evidence="11">Cell division protein FtsQ/DivIB</fullName>
    </submittedName>
</protein>
<dbReference type="Proteomes" id="UP000680020">
    <property type="component" value="Unassembled WGS sequence"/>
</dbReference>
<dbReference type="InterPro" id="IPR013685">
    <property type="entry name" value="POTRA_FtsQ_type"/>
</dbReference>
<dbReference type="GO" id="GO:0016020">
    <property type="term" value="C:membrane"/>
    <property type="evidence" value="ECO:0007669"/>
    <property type="project" value="UniProtKB-SubCell"/>
</dbReference>
<dbReference type="GO" id="GO:0090529">
    <property type="term" value="P:cell septum assembly"/>
    <property type="evidence" value="ECO:0007669"/>
    <property type="project" value="InterPro"/>
</dbReference>
<dbReference type="PANTHER" id="PTHR35851:SF1">
    <property type="entry name" value="CELL DIVISION PROTEIN FTSQ"/>
    <property type="match status" value="1"/>
</dbReference>
<keyword evidence="5 9" id="KW-0812">Transmembrane</keyword>
<evidence type="ECO:0000256" key="6">
    <source>
        <dbReference type="ARBA" id="ARBA00022989"/>
    </source>
</evidence>
<keyword evidence="6 9" id="KW-1133">Transmembrane helix</keyword>
<dbReference type="GeneID" id="58264158"/>
<dbReference type="InterPro" id="IPR034746">
    <property type="entry name" value="POTRA"/>
</dbReference>
<evidence type="ECO:0000256" key="7">
    <source>
        <dbReference type="ARBA" id="ARBA00023136"/>
    </source>
</evidence>
<organism evidence="11 12">
    <name type="scientific">Wohlfahrtiimonas chitiniclastica</name>
    <dbReference type="NCBI Taxonomy" id="400946"/>
    <lineage>
        <taxon>Bacteria</taxon>
        <taxon>Pseudomonadati</taxon>
        <taxon>Pseudomonadota</taxon>
        <taxon>Gammaproteobacteria</taxon>
        <taxon>Cardiobacteriales</taxon>
        <taxon>Ignatzschineriaceae</taxon>
        <taxon>Wohlfahrtiimonas</taxon>
    </lineage>
</organism>
<dbReference type="InterPro" id="IPR045335">
    <property type="entry name" value="FtsQ_C_sf"/>
</dbReference>
<dbReference type="InterPro" id="IPR026579">
    <property type="entry name" value="FtsQ"/>
</dbReference>